<reference evidence="5" key="1">
    <citation type="submission" date="2023-07" db="EMBL/GenBank/DDBJ databases">
        <title>30 novel species of actinomycetes from the DSMZ collection.</title>
        <authorList>
            <person name="Nouioui I."/>
        </authorList>
    </citation>
    <scope>NUCLEOTIDE SEQUENCE [LARGE SCALE GENOMIC DNA]</scope>
    <source>
        <strain evidence="5">DSM 45834</strain>
    </source>
</reference>
<dbReference type="Pfam" id="PF01844">
    <property type="entry name" value="HNH"/>
    <property type="match status" value="1"/>
</dbReference>
<evidence type="ECO:0000259" key="3">
    <source>
        <dbReference type="SMART" id="SM00507"/>
    </source>
</evidence>
<dbReference type="Pfam" id="PF02720">
    <property type="entry name" value="DUF222"/>
    <property type="match status" value="1"/>
</dbReference>
<protein>
    <submittedName>
        <fullName evidence="4">DUF222 domain-containing protein</fullName>
    </submittedName>
</protein>
<dbReference type="SMART" id="SM00507">
    <property type="entry name" value="HNHc"/>
    <property type="match status" value="1"/>
</dbReference>
<dbReference type="CDD" id="cd00085">
    <property type="entry name" value="HNHc"/>
    <property type="match status" value="1"/>
</dbReference>
<evidence type="ECO:0000313" key="4">
    <source>
        <dbReference type="EMBL" id="MDT0349825.1"/>
    </source>
</evidence>
<dbReference type="Proteomes" id="UP001183202">
    <property type="component" value="Unassembled WGS sequence"/>
</dbReference>
<feature type="compositionally biased region" description="Gly residues" evidence="2">
    <location>
        <begin position="344"/>
        <end position="354"/>
    </location>
</feature>
<feature type="domain" description="HNH nuclease" evidence="3">
    <location>
        <begin position="450"/>
        <end position="502"/>
    </location>
</feature>
<sequence length="562" mass="59570">MFESVVGERCAGCGDHLTADDLDGACERLLADVDGVPEWLSDPTDEPMSDFLPVEWAINQSEPGFGSCEPSGWLALDLDSATADPRLLDDATLIEAMVGFDRLASWAAARQARLLAELAARRPSDLAPHSARWACIGSEYAPDEAGVALHLSRGTACARIGTACRLLAVLPETHAAWEAGRIDTSKARTVDDATWMLAPALARAVQDRVLPEAPGQTLAELKAALGRAVLAVDPEGAEARHREARRDRRVVVTPEADGMASLWALLTAPQAMGAFTWLTRLARGLGPDDPRSTDARRADILAALLTGRPVADPDSTADPSTTDQIESHKPSGDEPSASETSGNENGGGTGGSGDAGTRRADAGTGATPAAEPGRPVQPVAPGKPLIQVVIPYSTLTGADDQPCELVGHGPIPASLAREVAADSVWRRLVTDPLSGTLLDHGRSTYHPPVGLADHVRARDVYCRFPGCRRRAVDAELDHVVAWADGGETSEQNLRGYCTHHHRLKHRAGWRVEAESGGVLAWTTPTGRRHTTAPHDYRPDPPPPPGPASGSRCDDLDPDPPPF</sequence>
<gene>
    <name evidence="4" type="ORF">RM445_09860</name>
</gene>
<dbReference type="Gene3D" id="1.10.30.50">
    <property type="match status" value="1"/>
</dbReference>
<evidence type="ECO:0000313" key="5">
    <source>
        <dbReference type="Proteomes" id="UP001183202"/>
    </source>
</evidence>
<feature type="region of interest" description="Disordered" evidence="2">
    <location>
        <begin position="520"/>
        <end position="562"/>
    </location>
</feature>
<dbReference type="EMBL" id="JAVREJ010000005">
    <property type="protein sequence ID" value="MDT0349825.1"/>
    <property type="molecule type" value="Genomic_DNA"/>
</dbReference>
<evidence type="ECO:0000256" key="2">
    <source>
        <dbReference type="SAM" id="MobiDB-lite"/>
    </source>
</evidence>
<dbReference type="RefSeq" id="WP_311555858.1">
    <property type="nucleotide sequence ID" value="NZ_JAVREJ010000005.1"/>
</dbReference>
<accession>A0ABU2N7T8</accession>
<feature type="region of interest" description="Disordered" evidence="2">
    <location>
        <begin position="306"/>
        <end position="381"/>
    </location>
</feature>
<keyword evidence="5" id="KW-1185">Reference proteome</keyword>
<evidence type="ECO:0000256" key="1">
    <source>
        <dbReference type="ARBA" id="ARBA00023450"/>
    </source>
</evidence>
<comment type="caution">
    <text evidence="4">The sequence shown here is derived from an EMBL/GenBank/DDBJ whole genome shotgun (WGS) entry which is preliminary data.</text>
</comment>
<dbReference type="InterPro" id="IPR002711">
    <property type="entry name" value="HNH"/>
</dbReference>
<organism evidence="4 5">
    <name type="scientific">Pseudonocardia charpentierae</name>
    <dbReference type="NCBI Taxonomy" id="3075545"/>
    <lineage>
        <taxon>Bacteria</taxon>
        <taxon>Bacillati</taxon>
        <taxon>Actinomycetota</taxon>
        <taxon>Actinomycetes</taxon>
        <taxon>Pseudonocardiales</taxon>
        <taxon>Pseudonocardiaceae</taxon>
        <taxon>Pseudonocardia</taxon>
    </lineage>
</organism>
<proteinExistence type="inferred from homology"/>
<feature type="compositionally biased region" description="Low complexity" evidence="2">
    <location>
        <begin position="362"/>
        <end position="374"/>
    </location>
</feature>
<comment type="similarity">
    <text evidence="1">Belongs to the Rv1128c/1148c/1588c/1702c/1945/3466 family.</text>
</comment>
<name>A0ABU2N7T8_9PSEU</name>
<dbReference type="InterPro" id="IPR003870">
    <property type="entry name" value="DUF222"/>
</dbReference>
<dbReference type="InterPro" id="IPR003615">
    <property type="entry name" value="HNH_nuc"/>
</dbReference>
<feature type="compositionally biased region" description="Low complexity" evidence="2">
    <location>
        <begin position="312"/>
        <end position="323"/>
    </location>
</feature>